<proteinExistence type="predicted"/>
<dbReference type="InterPro" id="IPR036941">
    <property type="entry name" value="Rcpt_L-dom_sf"/>
</dbReference>
<keyword evidence="8" id="KW-1185">Reference proteome</keyword>
<gene>
    <name evidence="7" type="ORF">HHU12_03720</name>
</gene>
<dbReference type="Proteomes" id="UP000576082">
    <property type="component" value="Unassembled WGS sequence"/>
</dbReference>
<evidence type="ECO:0000256" key="3">
    <source>
        <dbReference type="ARBA" id="ARBA00022525"/>
    </source>
</evidence>
<dbReference type="PANTHER" id="PTHR31018:SF3">
    <property type="entry name" value="RECEPTOR PROTEIN-TYROSINE KINASE"/>
    <property type="match status" value="1"/>
</dbReference>
<evidence type="ECO:0000256" key="4">
    <source>
        <dbReference type="ARBA" id="ARBA00022729"/>
    </source>
</evidence>
<dbReference type="RefSeq" id="WP_169655130.1">
    <property type="nucleotide sequence ID" value="NZ_JABANE010000007.1"/>
</dbReference>
<evidence type="ECO:0000256" key="1">
    <source>
        <dbReference type="ARBA" id="ARBA00004191"/>
    </source>
</evidence>
<feature type="coiled-coil region" evidence="6">
    <location>
        <begin position="24"/>
        <end position="65"/>
    </location>
</feature>
<evidence type="ECO:0000313" key="8">
    <source>
        <dbReference type="Proteomes" id="UP000576082"/>
    </source>
</evidence>
<keyword evidence="2" id="KW-0134">Cell wall</keyword>
<dbReference type="InterPro" id="IPR051648">
    <property type="entry name" value="CWI-Assembly_Regulator"/>
</dbReference>
<evidence type="ECO:0000313" key="7">
    <source>
        <dbReference type="EMBL" id="NME67066.1"/>
    </source>
</evidence>
<organism evidence="7 8">
    <name type="scientific">Flammeovirga aprica JL-4</name>
    <dbReference type="NCBI Taxonomy" id="694437"/>
    <lineage>
        <taxon>Bacteria</taxon>
        <taxon>Pseudomonadati</taxon>
        <taxon>Bacteroidota</taxon>
        <taxon>Cytophagia</taxon>
        <taxon>Cytophagales</taxon>
        <taxon>Flammeovirgaceae</taxon>
        <taxon>Flammeovirga</taxon>
    </lineage>
</organism>
<dbReference type="GO" id="GO:0030313">
    <property type="term" value="C:cell envelope"/>
    <property type="evidence" value="ECO:0007669"/>
    <property type="project" value="UniProtKB-SubCell"/>
</dbReference>
<name>A0A7X9RSH3_9BACT</name>
<keyword evidence="3" id="KW-0964">Secreted</keyword>
<dbReference type="PANTHER" id="PTHR31018">
    <property type="entry name" value="SPORULATION-SPECIFIC PROTEIN-RELATED"/>
    <property type="match status" value="1"/>
</dbReference>
<dbReference type="EMBL" id="JABANE010000007">
    <property type="protein sequence ID" value="NME67066.1"/>
    <property type="molecule type" value="Genomic_DNA"/>
</dbReference>
<keyword evidence="6" id="KW-0175">Coiled coil</keyword>
<dbReference type="SUPFAM" id="SSF52058">
    <property type="entry name" value="L domain-like"/>
    <property type="match status" value="1"/>
</dbReference>
<accession>A0A7X9RSH3</accession>
<evidence type="ECO:0000256" key="6">
    <source>
        <dbReference type="SAM" id="Coils"/>
    </source>
</evidence>
<comment type="caution">
    <text evidence="7">The sequence shown here is derived from an EMBL/GenBank/DDBJ whole genome shotgun (WGS) entry which is preliminary data.</text>
</comment>
<dbReference type="Gene3D" id="3.80.20.20">
    <property type="entry name" value="Receptor L-domain"/>
    <property type="match status" value="1"/>
</dbReference>
<keyword evidence="5" id="KW-0325">Glycoprotein</keyword>
<dbReference type="AlphaFoldDB" id="A0A7X9RSH3"/>
<protein>
    <recommendedName>
        <fullName evidence="9">Receptor L-domain domain-containing protein</fullName>
    </recommendedName>
</protein>
<comment type="subcellular location">
    <subcellularLocation>
        <location evidence="1">Secreted</location>
        <location evidence="1">Cell wall</location>
    </subcellularLocation>
</comment>
<reference evidence="7 8" key="1">
    <citation type="submission" date="2020-04" db="EMBL/GenBank/DDBJ databases">
        <title>Flammeovirga sp. SR4, a novel species isolated from seawater.</title>
        <authorList>
            <person name="Wang X."/>
        </authorList>
    </citation>
    <scope>NUCLEOTIDE SEQUENCE [LARGE SCALE GENOMIC DNA]</scope>
    <source>
        <strain evidence="7 8">ATCC 23126</strain>
    </source>
</reference>
<evidence type="ECO:0000256" key="5">
    <source>
        <dbReference type="ARBA" id="ARBA00023180"/>
    </source>
</evidence>
<evidence type="ECO:0000256" key="2">
    <source>
        <dbReference type="ARBA" id="ARBA00022512"/>
    </source>
</evidence>
<keyword evidence="4" id="KW-0732">Signal</keyword>
<sequence length="582" mass="62861">MLRNKLALSLVALSCCMVSCQEDNLDIQNQIDNLSGKVDDLNSNLDSLDQELAALKESHQNALLEKLQEMDETMAGIIAENTKLSDQYTAISDSLNSIKEEVAESDNSVYYGDLLTADNFSKYTTQGASIVTGNILVTTEDQLKQLSNLRVAGGNLHLSELMDVTLPALETVGGDLVLSSVKGSVAFDNLFTVAGSFFDNNNAEQTSLVANKLAFVSGNVEIQTNILLETVSFESLAFVRSLILNSFWAEDPEYNNYGALSSVVLSDVDVENDLTIAYGGTGTVNIGNVGGHLKLEKTKFTDINISATSLGGLEVINNGELSNLMVDNLKAVNGNIKISNNVKSSGVGNFTVSNTEGFVSFPSFSALTEIKGNINVEGNSSLTSIEAFNAVTSIEADEILFNNNGSLSVLDIFNNVTEAGVQVTQFTRTNTKLYIVEKTNWFNAFTNLAEGGDITIEIKDPAADDGGFGLFSTSVIKFEGFSAMTRATRLRLTVGDVTEFSAFNALETLSPTWDDLSYLTLAMPKSTDVSLCSISTILSKIKNNELGNSNYIVNIQEINEWGWYQNVEDQDAALDQLLSSCE</sequence>
<evidence type="ECO:0008006" key="9">
    <source>
        <dbReference type="Google" id="ProtNLM"/>
    </source>
</evidence>